<accession>A0ABR4FHY1</accession>
<dbReference type="PANTHER" id="PTHR13789">
    <property type="entry name" value="MONOOXYGENASE"/>
    <property type="match status" value="1"/>
</dbReference>
<proteinExistence type="inferred from homology"/>
<keyword evidence="3" id="KW-0274">FAD</keyword>
<evidence type="ECO:0000313" key="8">
    <source>
        <dbReference type="Proteomes" id="UP001610563"/>
    </source>
</evidence>
<feature type="domain" description="FAD-binding" evidence="6">
    <location>
        <begin position="290"/>
        <end position="454"/>
    </location>
</feature>
<dbReference type="EMBL" id="JBFTWV010000307">
    <property type="protein sequence ID" value="KAL2782856.1"/>
    <property type="molecule type" value="Genomic_DNA"/>
</dbReference>
<gene>
    <name evidence="7" type="ORF">BJX66DRAFT_330984</name>
</gene>
<dbReference type="SUPFAM" id="SSF54373">
    <property type="entry name" value="FAD-linked reductases, C-terminal domain"/>
    <property type="match status" value="1"/>
</dbReference>
<comment type="caution">
    <text evidence="7">The sequence shown here is derived from an EMBL/GenBank/DDBJ whole genome shotgun (WGS) entry which is preliminary data.</text>
</comment>
<keyword evidence="4" id="KW-0560">Oxidoreductase</keyword>
<reference evidence="7 8" key="1">
    <citation type="submission" date="2024-07" db="EMBL/GenBank/DDBJ databases">
        <title>Section-level genome sequencing and comparative genomics of Aspergillus sections Usti and Cavernicolus.</title>
        <authorList>
            <consortium name="Lawrence Berkeley National Laboratory"/>
            <person name="Nybo J.L."/>
            <person name="Vesth T.C."/>
            <person name="Theobald S."/>
            <person name="Frisvad J.C."/>
            <person name="Larsen T.O."/>
            <person name="Kjaerboelling I."/>
            <person name="Rothschild-Mancinelli K."/>
            <person name="Lyhne E.K."/>
            <person name="Kogle M.E."/>
            <person name="Barry K."/>
            <person name="Clum A."/>
            <person name="Na H."/>
            <person name="Ledsgaard L."/>
            <person name="Lin J."/>
            <person name="Lipzen A."/>
            <person name="Kuo A."/>
            <person name="Riley R."/>
            <person name="Mondo S."/>
            <person name="Labutti K."/>
            <person name="Haridas S."/>
            <person name="Pangalinan J."/>
            <person name="Salamov A.A."/>
            <person name="Simmons B.A."/>
            <person name="Magnuson J.K."/>
            <person name="Chen J."/>
            <person name="Drula E."/>
            <person name="Henrissat B."/>
            <person name="Wiebenga A."/>
            <person name="Lubbers R.J."/>
            <person name="Gomes A.C."/>
            <person name="Makela M.R."/>
            <person name="Stajich J."/>
            <person name="Grigoriev I.V."/>
            <person name="Mortensen U.H."/>
            <person name="De Vries R.P."/>
            <person name="Baker S.E."/>
            <person name="Andersen M.R."/>
        </authorList>
    </citation>
    <scope>NUCLEOTIDE SEQUENCE [LARGE SCALE GENOMIC DNA]</scope>
    <source>
        <strain evidence="7 8">CBS 209.92</strain>
    </source>
</reference>
<comment type="similarity">
    <text evidence="1">Belongs to the paxM FAD-dependent monooxygenase family.</text>
</comment>
<evidence type="ECO:0000256" key="5">
    <source>
        <dbReference type="ARBA" id="ARBA00023033"/>
    </source>
</evidence>
<dbReference type="InterPro" id="IPR050493">
    <property type="entry name" value="FAD-dep_Monooxygenase_BioMet"/>
</dbReference>
<evidence type="ECO:0000259" key="6">
    <source>
        <dbReference type="Pfam" id="PF01494"/>
    </source>
</evidence>
<evidence type="ECO:0000313" key="7">
    <source>
        <dbReference type="EMBL" id="KAL2782856.1"/>
    </source>
</evidence>
<dbReference type="Pfam" id="PF01494">
    <property type="entry name" value="FAD_binding_3"/>
    <property type="match status" value="1"/>
</dbReference>
<dbReference type="Proteomes" id="UP001610563">
    <property type="component" value="Unassembled WGS sequence"/>
</dbReference>
<sequence>MPWPRIQFHELGDQTWLPSWLHHHEQFSLTQLWNLRVPFWSHGSLATQACAVLESHLTNPSDYTIVDICAGAGGPTPFIEKTLNSKAEKEGRDVVRFVLTDMFPPVDAWAAIAKKQPNVSFVAEAVDARAVKRLAESEGKKECRIFNICFHHFADEDSRGILKSAVEEADAFVIFEITARDVPTCLYSPLVFFWGFYVTLRWYWRSPIHLLFTYLIPIAPLALWVDGLISCLRTRTPSEIEGLLTRSGADLGGWKVTSGRRTVQWPFITLYYHVGTTFQVLPSISHLINMKVIIVGAGLGGLACAIACRRENLDVVILERSGEAREVGAGIQIPPNGARILQQLGVLEHLLEVGSIVQHVDFRRYDDGRLLRSMPFGDGIVEELGVPWIIIHRVDFHGVLLEEATRLGAEIRLNAEVAGIDFQGPEVLLADGDRVAGDIIIGADGLYSRVRDLILETPLDPEETGDLAYRATFKREQLEHLNDPKVNELCRKIAITSWLGPDKHSIFYPVRGGDEFNLVLLRPDNLEKGARRVQGDVEEMRESYKGWDEMWGCVALLGDACHPTLPYQAQGAAMAVEDGFAIGKLLGQTDQYLQDVHGSDPTLSTRETAQNIIPAVLKIYERLRKARATRSVQIAMRNRRVFHISDGIIQIVRDFLLSYMGVTRQSDWTWLFSWRMRKMLYHDLLGDCARAFEEYRRCLAQQ</sequence>
<organism evidence="7 8">
    <name type="scientific">Aspergillus keveii</name>
    <dbReference type="NCBI Taxonomy" id="714993"/>
    <lineage>
        <taxon>Eukaryota</taxon>
        <taxon>Fungi</taxon>
        <taxon>Dikarya</taxon>
        <taxon>Ascomycota</taxon>
        <taxon>Pezizomycotina</taxon>
        <taxon>Eurotiomycetes</taxon>
        <taxon>Eurotiomycetidae</taxon>
        <taxon>Eurotiales</taxon>
        <taxon>Aspergillaceae</taxon>
        <taxon>Aspergillus</taxon>
        <taxon>Aspergillus subgen. Nidulantes</taxon>
    </lineage>
</organism>
<keyword evidence="2" id="KW-0285">Flavoprotein</keyword>
<dbReference type="SUPFAM" id="SSF53335">
    <property type="entry name" value="S-adenosyl-L-methionine-dependent methyltransferases"/>
    <property type="match status" value="1"/>
</dbReference>
<dbReference type="PRINTS" id="PR00420">
    <property type="entry name" value="RNGMNOXGNASE"/>
</dbReference>
<evidence type="ECO:0000256" key="4">
    <source>
        <dbReference type="ARBA" id="ARBA00023002"/>
    </source>
</evidence>
<dbReference type="Gene3D" id="3.50.50.60">
    <property type="entry name" value="FAD/NAD(P)-binding domain"/>
    <property type="match status" value="1"/>
</dbReference>
<evidence type="ECO:0000256" key="1">
    <source>
        <dbReference type="ARBA" id="ARBA00007992"/>
    </source>
</evidence>
<dbReference type="InterPro" id="IPR002938">
    <property type="entry name" value="FAD-bd"/>
</dbReference>
<name>A0ABR4FHY1_9EURO</name>
<keyword evidence="5" id="KW-0503">Monooxygenase</keyword>
<dbReference type="SUPFAM" id="SSF51905">
    <property type="entry name" value="FAD/NAD(P)-binding domain"/>
    <property type="match status" value="1"/>
</dbReference>
<dbReference type="PANTHER" id="PTHR13789:SF311">
    <property type="entry name" value="HYDROXYLASE, PUTATIVE (AFU_ORTHOLOGUE AFUA_5G10180)-RELATED"/>
    <property type="match status" value="1"/>
</dbReference>
<keyword evidence="8" id="KW-1185">Reference proteome</keyword>
<dbReference type="InterPro" id="IPR036188">
    <property type="entry name" value="FAD/NAD-bd_sf"/>
</dbReference>
<dbReference type="InterPro" id="IPR029063">
    <property type="entry name" value="SAM-dependent_MTases_sf"/>
</dbReference>
<evidence type="ECO:0000256" key="2">
    <source>
        <dbReference type="ARBA" id="ARBA00022630"/>
    </source>
</evidence>
<protein>
    <recommendedName>
        <fullName evidence="6">FAD-binding domain-containing protein</fullName>
    </recommendedName>
</protein>
<evidence type="ECO:0000256" key="3">
    <source>
        <dbReference type="ARBA" id="ARBA00022827"/>
    </source>
</evidence>